<evidence type="ECO:0000259" key="21">
    <source>
        <dbReference type="PROSITE" id="PS50105"/>
    </source>
</evidence>
<dbReference type="InterPro" id="IPR000719">
    <property type="entry name" value="Prot_kinase_dom"/>
</dbReference>
<dbReference type="Ensembl" id="ENSOTST00005079737.2">
    <property type="protein sequence ID" value="ENSOTSP00005073594.2"/>
    <property type="gene ID" value="ENSOTSG00005034706.2"/>
</dbReference>
<feature type="binding site" evidence="16 18">
    <location>
        <position position="619"/>
    </location>
    <ligand>
        <name>ATP</name>
        <dbReference type="ChEBI" id="CHEBI:30616"/>
    </ligand>
</feature>
<dbReference type="InterPro" id="IPR001660">
    <property type="entry name" value="SAM"/>
</dbReference>
<feature type="domain" description="Fibronectin type-III" evidence="22">
    <location>
        <begin position="318"/>
        <end position="428"/>
    </location>
</feature>
<dbReference type="InterPro" id="IPR008266">
    <property type="entry name" value="Tyr_kinase_AS"/>
</dbReference>
<dbReference type="InterPro" id="IPR001426">
    <property type="entry name" value="Tyr_kinase_rcpt_V_CS"/>
</dbReference>
<dbReference type="Gene3D" id="1.10.510.10">
    <property type="entry name" value="Transferase(Phosphotransferase) domain 1"/>
    <property type="match status" value="1"/>
</dbReference>
<dbReference type="SUPFAM" id="SSF47769">
    <property type="entry name" value="SAM/Pointed domain"/>
    <property type="match status" value="1"/>
</dbReference>
<evidence type="ECO:0000256" key="4">
    <source>
        <dbReference type="ARBA" id="ARBA00022692"/>
    </source>
</evidence>
<evidence type="ECO:0000313" key="24">
    <source>
        <dbReference type="Ensembl" id="ENSOTSP00005073594.2"/>
    </source>
</evidence>
<dbReference type="PANTHER" id="PTHR46877">
    <property type="entry name" value="EPH RECEPTOR A5"/>
    <property type="match status" value="1"/>
</dbReference>
<dbReference type="FunFam" id="3.30.200.20:FF:000001">
    <property type="entry name" value="Ephrin type-A receptor 5"/>
    <property type="match status" value="1"/>
</dbReference>
<evidence type="ECO:0000256" key="8">
    <source>
        <dbReference type="ARBA" id="ARBA00022777"/>
    </source>
</evidence>
<keyword evidence="4" id="KW-0812">Transmembrane</keyword>
<dbReference type="InterPro" id="IPR003961">
    <property type="entry name" value="FN3_dom"/>
</dbReference>
<accession>A0A8C8M9M2</accession>
<keyword evidence="3" id="KW-0808">Transferase</keyword>
<dbReference type="GO" id="GO:0005524">
    <property type="term" value="F:ATP binding"/>
    <property type="evidence" value="ECO:0007669"/>
    <property type="project" value="UniProtKB-UniRule"/>
</dbReference>
<keyword evidence="12" id="KW-0829">Tyrosine-protein kinase</keyword>
<dbReference type="SUPFAM" id="SSF57184">
    <property type="entry name" value="Growth factor receptor domain"/>
    <property type="match status" value="1"/>
</dbReference>
<dbReference type="PROSITE" id="PS00791">
    <property type="entry name" value="RECEPTOR_TYR_KIN_V_2"/>
    <property type="match status" value="1"/>
</dbReference>
<keyword evidence="7 16" id="KW-0547">Nucleotide-binding</keyword>
<dbReference type="SMART" id="SM00615">
    <property type="entry name" value="EPH_lbd"/>
    <property type="match status" value="1"/>
</dbReference>
<feature type="domain" description="Protein kinase" evidence="20">
    <location>
        <begin position="587"/>
        <end position="850"/>
    </location>
</feature>
<feature type="domain" description="Fibronectin type-III" evidence="22">
    <location>
        <begin position="429"/>
        <end position="528"/>
    </location>
</feature>
<dbReference type="PROSITE" id="PS00107">
    <property type="entry name" value="PROTEIN_KINASE_ATP"/>
    <property type="match status" value="1"/>
</dbReference>
<evidence type="ECO:0000256" key="5">
    <source>
        <dbReference type="ARBA" id="ARBA00022729"/>
    </source>
</evidence>
<keyword evidence="6" id="KW-0677">Repeat</keyword>
<dbReference type="Pfam" id="PF00536">
    <property type="entry name" value="SAM_1"/>
    <property type="match status" value="1"/>
</dbReference>
<dbReference type="PANTHER" id="PTHR46877:SF19">
    <property type="entry name" value="RECEPTOR PROTEIN-TYROSINE KINASE"/>
    <property type="match status" value="1"/>
</dbReference>
<dbReference type="InterPro" id="IPR001090">
    <property type="entry name" value="Ephrin_rcpt_lig-bd_dom"/>
</dbReference>
<dbReference type="CDD" id="cd00063">
    <property type="entry name" value="FN3"/>
    <property type="match status" value="2"/>
</dbReference>
<dbReference type="Gene3D" id="2.60.40.1770">
    <property type="entry name" value="ephrin a2 ectodomain"/>
    <property type="match status" value="1"/>
</dbReference>
<evidence type="ECO:0000259" key="20">
    <source>
        <dbReference type="PROSITE" id="PS50011"/>
    </source>
</evidence>
<dbReference type="PROSITE" id="PS50105">
    <property type="entry name" value="SAM_DOMAIN"/>
    <property type="match status" value="1"/>
</dbReference>
<dbReference type="InterPro" id="IPR016257">
    <property type="entry name" value="Tyr_kinase_ephrin_rcpt"/>
</dbReference>
<dbReference type="CDD" id="cd05065">
    <property type="entry name" value="PTKc_EphR_B"/>
    <property type="match status" value="1"/>
</dbReference>
<feature type="signal peptide" evidence="19">
    <location>
        <begin position="1"/>
        <end position="17"/>
    </location>
</feature>
<keyword evidence="5 19" id="KW-0732">Signal</keyword>
<comment type="catalytic activity">
    <reaction evidence="14">
        <text>L-tyrosyl-[protein] + ATP = O-phospho-L-tyrosyl-[protein] + ADP + H(+)</text>
        <dbReference type="Rhea" id="RHEA:10596"/>
        <dbReference type="Rhea" id="RHEA-COMP:10136"/>
        <dbReference type="Rhea" id="RHEA-COMP:20101"/>
        <dbReference type="ChEBI" id="CHEBI:15378"/>
        <dbReference type="ChEBI" id="CHEBI:30616"/>
        <dbReference type="ChEBI" id="CHEBI:46858"/>
        <dbReference type="ChEBI" id="CHEBI:61978"/>
        <dbReference type="ChEBI" id="CHEBI:456216"/>
        <dbReference type="EC" id="2.7.10.1"/>
    </reaction>
</comment>
<dbReference type="Gene3D" id="2.10.50.10">
    <property type="entry name" value="Tumor Necrosis Factor Receptor, subunit A, domain 2"/>
    <property type="match status" value="1"/>
</dbReference>
<feature type="disulfide bond" evidence="17">
    <location>
        <begin position="61"/>
        <end position="178"/>
    </location>
</feature>
<name>A0A8C8M9M2_ONCTS</name>
<dbReference type="InterPro" id="IPR011009">
    <property type="entry name" value="Kinase-like_dom_sf"/>
</dbReference>
<dbReference type="InterPro" id="IPR008979">
    <property type="entry name" value="Galactose-bd-like_sf"/>
</dbReference>
<dbReference type="InterPro" id="IPR050449">
    <property type="entry name" value="Ephrin_rcpt_TKs"/>
</dbReference>
<dbReference type="SUPFAM" id="SSF49265">
    <property type="entry name" value="Fibronectin type III"/>
    <property type="match status" value="1"/>
</dbReference>
<dbReference type="PROSITE" id="PS50011">
    <property type="entry name" value="PROTEIN_KINASE_DOM"/>
    <property type="match status" value="1"/>
</dbReference>
<evidence type="ECO:0000256" key="13">
    <source>
        <dbReference type="ARBA" id="ARBA00023170"/>
    </source>
</evidence>
<dbReference type="InterPro" id="IPR001245">
    <property type="entry name" value="Ser-Thr/Tyr_kinase_cat_dom"/>
</dbReference>
<dbReference type="SUPFAM" id="SSF56112">
    <property type="entry name" value="Protein kinase-like (PK-like)"/>
    <property type="match status" value="1"/>
</dbReference>
<dbReference type="AlphaFoldDB" id="A0A8C8M9M2"/>
<evidence type="ECO:0000256" key="1">
    <source>
        <dbReference type="ARBA" id="ARBA00004479"/>
    </source>
</evidence>
<dbReference type="InterPro" id="IPR020635">
    <property type="entry name" value="Tyr_kinase_cat_dom"/>
</dbReference>
<protein>
    <recommendedName>
        <fullName evidence="2">receptor protein-tyrosine kinase</fullName>
        <ecNumber evidence="2">2.7.10.1</ecNumber>
    </recommendedName>
</protein>
<dbReference type="InterPro" id="IPR013761">
    <property type="entry name" value="SAM/pointed_sf"/>
</dbReference>
<evidence type="ECO:0000259" key="22">
    <source>
        <dbReference type="PROSITE" id="PS50853"/>
    </source>
</evidence>
<dbReference type="InterPro" id="IPR013783">
    <property type="entry name" value="Ig-like_fold"/>
</dbReference>
<dbReference type="Pfam" id="PF07714">
    <property type="entry name" value="PK_Tyr_Ser-Thr"/>
    <property type="match status" value="1"/>
</dbReference>
<keyword evidence="13" id="KW-0675">Receptor</keyword>
<dbReference type="Gene3D" id="3.30.200.20">
    <property type="entry name" value="Phosphorylase Kinase, domain 1"/>
    <property type="match status" value="1"/>
</dbReference>
<evidence type="ECO:0000256" key="9">
    <source>
        <dbReference type="ARBA" id="ARBA00022840"/>
    </source>
</evidence>
<feature type="binding site" evidence="16">
    <location>
        <begin position="593"/>
        <end position="601"/>
    </location>
    <ligand>
        <name>ATP</name>
        <dbReference type="ChEBI" id="CHEBI:30616"/>
    </ligand>
</feature>
<dbReference type="InterPro" id="IPR017441">
    <property type="entry name" value="Protein_kinase_ATP_BS"/>
</dbReference>
<evidence type="ECO:0000256" key="10">
    <source>
        <dbReference type="ARBA" id="ARBA00022989"/>
    </source>
</evidence>
<dbReference type="PROSITE" id="PS00109">
    <property type="entry name" value="PROTEIN_KINASE_TYR"/>
    <property type="match status" value="1"/>
</dbReference>
<evidence type="ECO:0000256" key="6">
    <source>
        <dbReference type="ARBA" id="ARBA00022737"/>
    </source>
</evidence>
<dbReference type="SMART" id="SM00219">
    <property type="entry name" value="TyrKc"/>
    <property type="match status" value="1"/>
</dbReference>
<feature type="domain" description="SAM" evidence="21">
    <location>
        <begin position="829"/>
        <end position="891"/>
    </location>
</feature>
<gene>
    <name evidence="24" type="primary">LOC112228866</name>
</gene>
<comment type="subcellular location">
    <subcellularLocation>
        <location evidence="1">Membrane</location>
        <topology evidence="1">Single-pass type I membrane protein</topology>
    </subcellularLocation>
</comment>
<dbReference type="GO" id="GO:0007411">
    <property type="term" value="P:axon guidance"/>
    <property type="evidence" value="ECO:0007669"/>
    <property type="project" value="TreeGrafter"/>
</dbReference>
<dbReference type="GO" id="GO:0005886">
    <property type="term" value="C:plasma membrane"/>
    <property type="evidence" value="ECO:0007669"/>
    <property type="project" value="InterPro"/>
</dbReference>
<dbReference type="PRINTS" id="PR00109">
    <property type="entry name" value="TYRKINASE"/>
</dbReference>
<dbReference type="FunFam" id="2.60.40.10:FF:000059">
    <property type="entry name" value="Ephrin type-A receptor 6"/>
    <property type="match status" value="1"/>
</dbReference>
<feature type="disulfide bond" evidence="17">
    <location>
        <begin position="95"/>
        <end position="105"/>
    </location>
</feature>
<evidence type="ECO:0000256" key="2">
    <source>
        <dbReference type="ARBA" id="ARBA00011902"/>
    </source>
</evidence>
<dbReference type="Gene3D" id="2.60.120.260">
    <property type="entry name" value="Galactose-binding domain-like"/>
    <property type="match status" value="1"/>
</dbReference>
<reference evidence="24" key="2">
    <citation type="submission" date="2025-09" db="UniProtKB">
        <authorList>
            <consortium name="Ensembl"/>
        </authorList>
    </citation>
    <scope>IDENTIFICATION</scope>
</reference>
<dbReference type="InterPro" id="IPR036116">
    <property type="entry name" value="FN3_sf"/>
</dbReference>
<dbReference type="FunFam" id="2.60.40.1770:FF:000003">
    <property type="entry name" value="ephrin type-B receptor 4"/>
    <property type="match status" value="1"/>
</dbReference>
<evidence type="ECO:0000256" key="18">
    <source>
        <dbReference type="PROSITE-ProRule" id="PRU10141"/>
    </source>
</evidence>
<evidence type="ECO:0000259" key="23">
    <source>
        <dbReference type="PROSITE" id="PS51550"/>
    </source>
</evidence>
<organism evidence="24 25">
    <name type="scientific">Oncorhynchus tshawytscha</name>
    <name type="common">Chinook salmon</name>
    <name type="synonym">Salmo tshawytscha</name>
    <dbReference type="NCBI Taxonomy" id="74940"/>
    <lineage>
        <taxon>Eukaryota</taxon>
        <taxon>Metazoa</taxon>
        <taxon>Chordata</taxon>
        <taxon>Craniata</taxon>
        <taxon>Vertebrata</taxon>
        <taxon>Euteleostomi</taxon>
        <taxon>Actinopterygii</taxon>
        <taxon>Neopterygii</taxon>
        <taxon>Teleostei</taxon>
        <taxon>Protacanthopterygii</taxon>
        <taxon>Salmoniformes</taxon>
        <taxon>Salmonidae</taxon>
        <taxon>Salmoninae</taxon>
        <taxon>Oncorhynchus</taxon>
    </lineage>
</organism>
<dbReference type="GO" id="GO:0030425">
    <property type="term" value="C:dendrite"/>
    <property type="evidence" value="ECO:0007669"/>
    <property type="project" value="TreeGrafter"/>
</dbReference>
<keyword evidence="9 16" id="KW-0067">ATP-binding</keyword>
<dbReference type="Pfam" id="PF25599">
    <property type="entry name" value="Ephrin_CRD"/>
    <property type="match status" value="1"/>
</dbReference>
<evidence type="ECO:0000256" key="16">
    <source>
        <dbReference type="PIRSR" id="PIRSR000666-2"/>
    </source>
</evidence>
<dbReference type="SUPFAM" id="SSF49785">
    <property type="entry name" value="Galactose-binding domain-like"/>
    <property type="match status" value="1"/>
</dbReference>
<dbReference type="InterPro" id="IPR027936">
    <property type="entry name" value="Eph_TM"/>
</dbReference>
<evidence type="ECO:0000256" key="15">
    <source>
        <dbReference type="PIRSR" id="PIRSR000666-1"/>
    </source>
</evidence>
<dbReference type="FunFam" id="1.10.510.10:FF:000015">
    <property type="entry name" value="Ephrin type-B receptor 2"/>
    <property type="match status" value="1"/>
</dbReference>
<sequence>VSSPAVCVLTFLVSVFTEVLMNTRTETSDLRWTIYSRDNPLWEEVSGLDEENNSVRTNQICQTDGLSSHWLRSGLIQRRGASQVYVELRFTMIECSSSVTHHRSCKETFNLYYYQADSDEATPTHPSWMENPYTKVDTVAADFLLRKGGERKFNVKTLRLGPLSKRGFYLAFQAQGACMALLSVRVFFKKCPALVSSLSSFPETVPRTLVQEAQGVCVDNAAQQGPRPRPPKLFCGEDGQWVGQPTTSCGCLSGYEPADGHSRCSACPVGQFRSTSGGQCQACPGFSHAMVTGSPVCQCRPGYLRADSDTPDTPCTRPPSAPRSIVTQINDTTVTLEWSEPQDSGGRTDLSYSVECSLCGAPWGPCSPCGDSVSYRPSQRGLLGRRVVVWGLMPHTTYTFSIQALNGVTPTNGKGAPSDSVNITTSHDVPVLVSVIRKSISTESSLTLHWSVPAQLHYTILQYQLRYCETVRMTRRSVLPLLNTLSDSNQVVLSDLRRATQYEVQVRARTMAGYGSFSPAASFRTMPDGKERPSLSATLAVPSFTSPYPPSTPLLTSGVKVYIDPFTYEDPNEAIREFAKEIDVSFVKIEEVIGAGEFGEVCRGRLKVPGKKENYVAIKTLKGGYTDKQRRDFLSEASIMGQFQHPNIIHLEGIITASCPVMILTEFMENGALDSFLRLNDGQFTPIQLVGMLRGIASGMKYLSEMSYVHRDLAARNILVNSNLVCKVSDFGLSRFLQENSSDPTYTSSLGGKIPIRWTAPEAIAFRKFTSASDAWSYGIVMWEVMSFGERPYWDMSNQDVINAIEQDYRLPPPPDCPAHLHQLMLDCWQKERSARPRFAAIVSALDKLIRNPASLKIVAQEGAGDLLRLGVTLAGHQRKILSSIQTLTMTKSPGTIRF</sequence>
<dbReference type="Proteomes" id="UP000694402">
    <property type="component" value="Unassembled WGS sequence"/>
</dbReference>
<evidence type="ECO:0000256" key="17">
    <source>
        <dbReference type="PIRSR" id="PIRSR000666-3"/>
    </source>
</evidence>
<evidence type="ECO:0000256" key="7">
    <source>
        <dbReference type="ARBA" id="ARBA00022741"/>
    </source>
</evidence>
<feature type="chain" id="PRO_5044278300" description="receptor protein-tyrosine kinase" evidence="19">
    <location>
        <begin position="18"/>
        <end position="899"/>
    </location>
</feature>
<evidence type="ECO:0000256" key="19">
    <source>
        <dbReference type="SAM" id="SignalP"/>
    </source>
</evidence>
<feature type="active site" description="Proton acceptor" evidence="15">
    <location>
        <position position="712"/>
    </location>
</feature>
<dbReference type="PIRSF" id="PIRSF000666">
    <property type="entry name" value="TyrPK_ephrin_receptor"/>
    <property type="match status" value="1"/>
</dbReference>
<keyword evidence="25" id="KW-1185">Reference proteome</keyword>
<evidence type="ECO:0000313" key="25">
    <source>
        <dbReference type="Proteomes" id="UP000694402"/>
    </source>
</evidence>
<dbReference type="FunFam" id="2.10.50.10:FF:000001">
    <property type="entry name" value="Ephrin type-A receptor 5"/>
    <property type="match status" value="1"/>
</dbReference>
<keyword evidence="8" id="KW-0418">Kinase</keyword>
<dbReference type="PROSITE" id="PS51550">
    <property type="entry name" value="EPH_LBD"/>
    <property type="match status" value="1"/>
</dbReference>
<dbReference type="GeneTree" id="ENSGT00940000166305"/>
<dbReference type="PROSITE" id="PS50853">
    <property type="entry name" value="FN3"/>
    <property type="match status" value="2"/>
</dbReference>
<dbReference type="SMART" id="SM00060">
    <property type="entry name" value="FN3"/>
    <property type="match status" value="2"/>
</dbReference>
<dbReference type="GO" id="GO:0005005">
    <property type="term" value="F:transmembrane-ephrin receptor activity"/>
    <property type="evidence" value="ECO:0007669"/>
    <property type="project" value="TreeGrafter"/>
</dbReference>
<keyword evidence="11" id="KW-0472">Membrane</keyword>
<dbReference type="FunFam" id="2.60.120.260:FF:000071">
    <property type="entry name" value="Ephrin type-B receptor 4"/>
    <property type="match status" value="1"/>
</dbReference>
<dbReference type="EC" id="2.7.10.1" evidence="2"/>
<dbReference type="InterPro" id="IPR009030">
    <property type="entry name" value="Growth_fac_rcpt_cys_sf"/>
</dbReference>
<reference evidence="24" key="1">
    <citation type="submission" date="2025-08" db="UniProtKB">
        <authorList>
            <consortium name="Ensembl"/>
        </authorList>
    </citation>
    <scope>IDENTIFICATION</scope>
</reference>
<evidence type="ECO:0000256" key="3">
    <source>
        <dbReference type="ARBA" id="ARBA00022679"/>
    </source>
</evidence>
<keyword evidence="17" id="KW-1015">Disulfide bond</keyword>
<proteinExistence type="predicted"/>
<evidence type="ECO:0000256" key="12">
    <source>
        <dbReference type="ARBA" id="ARBA00023137"/>
    </source>
</evidence>
<dbReference type="Pfam" id="PF01404">
    <property type="entry name" value="Ephrin_lbd"/>
    <property type="match status" value="1"/>
</dbReference>
<dbReference type="Pfam" id="PF00041">
    <property type="entry name" value="fn3"/>
    <property type="match status" value="2"/>
</dbReference>
<feature type="domain" description="Eph LBD" evidence="23">
    <location>
        <begin position="17"/>
        <end position="196"/>
    </location>
</feature>
<dbReference type="Pfam" id="PF14575">
    <property type="entry name" value="EphA2_TM"/>
    <property type="match status" value="1"/>
</dbReference>
<keyword evidence="10" id="KW-1133">Transmembrane helix</keyword>
<evidence type="ECO:0000256" key="11">
    <source>
        <dbReference type="ARBA" id="ARBA00023136"/>
    </source>
</evidence>
<dbReference type="Gene3D" id="2.60.40.10">
    <property type="entry name" value="Immunoglobulins"/>
    <property type="match status" value="2"/>
</dbReference>
<evidence type="ECO:0000256" key="14">
    <source>
        <dbReference type="ARBA" id="ARBA00051243"/>
    </source>
</evidence>